<sequence>MKGGFEIIRDGAGKITDITYSEDEEANIAAIVLARLNKGNLTPHDIYMFLENNGMANSMRRAGMDPNDKNQRYQVFQKIMSTYGR</sequence>
<proteinExistence type="predicted"/>
<name>A0A6C0LCG2_9ZZZZ</name>
<reference evidence="1" key="1">
    <citation type="journal article" date="2020" name="Nature">
        <title>Giant virus diversity and host interactions through global metagenomics.</title>
        <authorList>
            <person name="Schulz F."/>
            <person name="Roux S."/>
            <person name="Paez-Espino D."/>
            <person name="Jungbluth S."/>
            <person name="Walsh D.A."/>
            <person name="Denef V.J."/>
            <person name="McMahon K.D."/>
            <person name="Konstantinidis K.T."/>
            <person name="Eloe-Fadrosh E.A."/>
            <person name="Kyrpides N.C."/>
            <person name="Woyke T."/>
        </authorList>
    </citation>
    <scope>NUCLEOTIDE SEQUENCE</scope>
    <source>
        <strain evidence="1">GVMAG-M-3300027770-73</strain>
    </source>
</reference>
<accession>A0A6C0LCG2</accession>
<dbReference type="EMBL" id="MN740471">
    <property type="protein sequence ID" value="QHU28283.1"/>
    <property type="molecule type" value="Genomic_DNA"/>
</dbReference>
<organism evidence="1">
    <name type="scientific">viral metagenome</name>
    <dbReference type="NCBI Taxonomy" id="1070528"/>
    <lineage>
        <taxon>unclassified sequences</taxon>
        <taxon>metagenomes</taxon>
        <taxon>organismal metagenomes</taxon>
    </lineage>
</organism>
<protein>
    <submittedName>
        <fullName evidence="1">Uncharacterized protein</fullName>
    </submittedName>
</protein>
<evidence type="ECO:0000313" key="1">
    <source>
        <dbReference type="EMBL" id="QHU28283.1"/>
    </source>
</evidence>
<dbReference type="AlphaFoldDB" id="A0A6C0LCG2"/>